<dbReference type="Proteomes" id="UP000184295">
    <property type="component" value="Unassembled WGS sequence"/>
</dbReference>
<keyword evidence="2" id="KW-0501">Molybdenum cofactor biosynthesis</keyword>
<dbReference type="PROSITE" id="PS01078">
    <property type="entry name" value="MOCF_BIOSYNTHESIS_1"/>
    <property type="match status" value="1"/>
</dbReference>
<evidence type="ECO:0000313" key="5">
    <source>
        <dbReference type="Proteomes" id="UP000184295"/>
    </source>
</evidence>
<dbReference type="STRING" id="1121881.SAMN02745225_00116"/>
<dbReference type="CDD" id="cd00886">
    <property type="entry name" value="MogA_MoaB"/>
    <property type="match status" value="1"/>
</dbReference>
<dbReference type="Pfam" id="PF00994">
    <property type="entry name" value="MoCF_biosynth"/>
    <property type="match status" value="1"/>
</dbReference>
<accession>A0A1M4S6F3</accession>
<dbReference type="PANTHER" id="PTHR43764:SF1">
    <property type="entry name" value="MOLYBDOPTERIN MOLYBDOTRANSFERASE"/>
    <property type="match status" value="1"/>
</dbReference>
<evidence type="ECO:0000259" key="3">
    <source>
        <dbReference type="SMART" id="SM00852"/>
    </source>
</evidence>
<dbReference type="SMART" id="SM00852">
    <property type="entry name" value="MoCF_biosynth"/>
    <property type="match status" value="1"/>
</dbReference>
<organism evidence="4 5">
    <name type="scientific">Ferrithrix thermotolerans DSM 19514</name>
    <dbReference type="NCBI Taxonomy" id="1121881"/>
    <lineage>
        <taxon>Bacteria</taxon>
        <taxon>Bacillati</taxon>
        <taxon>Actinomycetota</taxon>
        <taxon>Acidimicrobiia</taxon>
        <taxon>Acidimicrobiales</taxon>
        <taxon>Acidimicrobiaceae</taxon>
        <taxon>Ferrithrix</taxon>
    </lineage>
</organism>
<dbReference type="EMBL" id="FQUL01000001">
    <property type="protein sequence ID" value="SHE27786.1"/>
    <property type="molecule type" value="Genomic_DNA"/>
</dbReference>
<dbReference type="NCBIfam" id="TIGR00177">
    <property type="entry name" value="molyb_syn"/>
    <property type="match status" value="1"/>
</dbReference>
<protein>
    <submittedName>
        <fullName evidence="4">Molybdenum cofactor synthesis domain-containing protein</fullName>
    </submittedName>
</protein>
<reference evidence="5" key="1">
    <citation type="submission" date="2016-11" db="EMBL/GenBank/DDBJ databases">
        <authorList>
            <person name="Varghese N."/>
            <person name="Submissions S."/>
        </authorList>
    </citation>
    <scope>NUCLEOTIDE SEQUENCE [LARGE SCALE GENOMIC DNA]</scope>
    <source>
        <strain evidence="5">DSM 19514</strain>
    </source>
</reference>
<dbReference type="InterPro" id="IPR036425">
    <property type="entry name" value="MoaB/Mog-like_dom_sf"/>
</dbReference>
<evidence type="ECO:0000313" key="4">
    <source>
        <dbReference type="EMBL" id="SHE27786.1"/>
    </source>
</evidence>
<gene>
    <name evidence="4" type="ORF">SAMN02745225_00116</name>
</gene>
<keyword evidence="5" id="KW-1185">Reference proteome</keyword>
<dbReference type="GO" id="GO:0006777">
    <property type="term" value="P:Mo-molybdopterin cofactor biosynthetic process"/>
    <property type="evidence" value="ECO:0007669"/>
    <property type="project" value="UniProtKB-KW"/>
</dbReference>
<proteinExistence type="predicted"/>
<dbReference type="InterPro" id="IPR051920">
    <property type="entry name" value="MPT_Adenylyltrnsfr/MoaC-Rel"/>
</dbReference>
<dbReference type="InterPro" id="IPR001453">
    <property type="entry name" value="MoaB/Mog_dom"/>
</dbReference>
<name>A0A1M4S6F3_9ACTN</name>
<feature type="domain" description="MoaB/Mog" evidence="3">
    <location>
        <begin position="25"/>
        <end position="164"/>
    </location>
</feature>
<evidence type="ECO:0000256" key="1">
    <source>
        <dbReference type="ARBA" id="ARBA00005046"/>
    </source>
</evidence>
<sequence>MGITRRLLARWSFCARGVVLGFQAKVLTVSDGVIAGTRIDSSGASLRERLEALGYEVVEQRVVADGKENVSEVLLEMSNGFAGLIVTTGGTGFSKRDETPEGTLAVLERLAPGVSEAMRLVSPLGRLSRGVAGVRGDTLIINLPGSPKGAIESIAAVEDILDHALSLLLDYHSKHPNSDASQASR</sequence>
<dbReference type="PANTHER" id="PTHR43764">
    <property type="entry name" value="MOLYBDENUM COFACTOR BIOSYNTHESIS"/>
    <property type="match status" value="1"/>
</dbReference>
<dbReference type="SUPFAM" id="SSF53218">
    <property type="entry name" value="Molybdenum cofactor biosynthesis proteins"/>
    <property type="match status" value="1"/>
</dbReference>
<dbReference type="InterPro" id="IPR008284">
    <property type="entry name" value="MoCF_biosynth_CS"/>
</dbReference>
<dbReference type="AlphaFoldDB" id="A0A1M4S6F3"/>
<evidence type="ECO:0000256" key="2">
    <source>
        <dbReference type="ARBA" id="ARBA00023150"/>
    </source>
</evidence>
<dbReference type="UniPathway" id="UPA00344"/>
<dbReference type="Gene3D" id="3.40.980.10">
    <property type="entry name" value="MoaB/Mog-like domain"/>
    <property type="match status" value="1"/>
</dbReference>
<comment type="pathway">
    <text evidence="1">Cofactor biosynthesis; molybdopterin biosynthesis.</text>
</comment>